<comment type="caution">
    <text evidence="2">The sequence shown here is derived from an EMBL/GenBank/DDBJ whole genome shotgun (WGS) entry which is preliminary data.</text>
</comment>
<accession>A0AAI9Y3R3</accession>
<keyword evidence="3" id="KW-1185">Reference proteome</keyword>
<sequence>MNPSQRAIKGKLQLFSILISWKLEIQYSRRLFCRDLQIHPAIAIVARSLVSNDSPAFTLVNELVRRTPDITAEALQAQISSVSKDLRCLFRRGRASPGDINFFGQTLLHRASNVHGHLWPDRMSQIWFEPQNLVVISEYKILTLPDIYQCFSWHLDGFDYGALSSALFQKSEPALRRILMASSSIMTERCHNDQTPLHVAAYWPRGLQLLFELAGDACRQIIDLENASQLTAIHSAVLLHQVDSVKLLLEQGASIDLENSATFFGHPYTLDADYQSQEIIDLLCDELAVRRREMLRFARKTLTVQELFALGTTKQTMLQANAFEVLQALQARNIDIPSIFQRVRPGSMYHSPVMNGQLTEGLYRSGFEGFNSAFNGWIPLATMRIFGDYFKENPDDLLNSIAWFEAHGVDIKHAIPTFSCSSNETIPSSSAPPTTLLRLATAFGKMSKLPCYINSSHPAVYHVKNKSLLTRILSDTSRDGCKCYCSSRGCSPASAFAKAWPRDDSYVSEHWILNNLWNVFSTILHTSHQQNPQPLLDFVRATTFDFLGMSHTCCKYKYDTRRRARNITNVYDEIWRMDPKEVAEIQEEDRYLADNLEELMEELAIRLINPSFDLGDFGNYWRTRVEEVEGTKEKLTCEDIRAIREIGISLELGSLAKAVFYIILDFSPFDANNLNKSLPPLCQQETSRFRGLRVVISVLYQIPGLQETDCGSPPNLCQ</sequence>
<evidence type="ECO:0000256" key="1">
    <source>
        <dbReference type="PROSITE-ProRule" id="PRU00023"/>
    </source>
</evidence>
<evidence type="ECO:0008006" key="4">
    <source>
        <dbReference type="Google" id="ProtNLM"/>
    </source>
</evidence>
<dbReference type="Pfam" id="PF12796">
    <property type="entry name" value="Ank_2"/>
    <property type="match status" value="1"/>
</dbReference>
<feature type="repeat" description="ANK" evidence="1">
    <location>
        <begin position="228"/>
        <end position="260"/>
    </location>
</feature>
<dbReference type="Gene3D" id="1.25.40.20">
    <property type="entry name" value="Ankyrin repeat-containing domain"/>
    <property type="match status" value="1"/>
</dbReference>
<evidence type="ECO:0000313" key="3">
    <source>
        <dbReference type="Proteomes" id="UP001239795"/>
    </source>
</evidence>
<reference evidence="2 3" key="1">
    <citation type="submission" date="2016-10" db="EMBL/GenBank/DDBJ databases">
        <title>The genome sequence of Colletotrichum fioriniae PJ7.</title>
        <authorList>
            <person name="Baroncelli R."/>
        </authorList>
    </citation>
    <scope>NUCLEOTIDE SEQUENCE [LARGE SCALE GENOMIC DNA]</scope>
    <source>
        <strain evidence="2">Col 31</strain>
    </source>
</reference>
<evidence type="ECO:0000313" key="2">
    <source>
        <dbReference type="EMBL" id="KAK1469677.1"/>
    </source>
</evidence>
<keyword evidence="1" id="KW-0040">ANK repeat</keyword>
<dbReference type="EMBL" id="MLGG01000001">
    <property type="protein sequence ID" value="KAK1469677.1"/>
    <property type="molecule type" value="Genomic_DNA"/>
</dbReference>
<dbReference type="PROSITE" id="PS50297">
    <property type="entry name" value="ANK_REP_REGION"/>
    <property type="match status" value="1"/>
</dbReference>
<name>A0AAI9Y3R3_9PEZI</name>
<dbReference type="Proteomes" id="UP001239795">
    <property type="component" value="Unassembled WGS sequence"/>
</dbReference>
<protein>
    <recommendedName>
        <fullName evidence="4">Ankyrin repeat protein</fullName>
    </recommendedName>
</protein>
<dbReference type="SUPFAM" id="SSF48403">
    <property type="entry name" value="Ankyrin repeat"/>
    <property type="match status" value="1"/>
</dbReference>
<dbReference type="InterPro" id="IPR036770">
    <property type="entry name" value="Ankyrin_rpt-contain_sf"/>
</dbReference>
<organism evidence="2 3">
    <name type="scientific">Colletotrichum melonis</name>
    <dbReference type="NCBI Taxonomy" id="1209925"/>
    <lineage>
        <taxon>Eukaryota</taxon>
        <taxon>Fungi</taxon>
        <taxon>Dikarya</taxon>
        <taxon>Ascomycota</taxon>
        <taxon>Pezizomycotina</taxon>
        <taxon>Sordariomycetes</taxon>
        <taxon>Hypocreomycetidae</taxon>
        <taxon>Glomerellales</taxon>
        <taxon>Glomerellaceae</taxon>
        <taxon>Colletotrichum</taxon>
        <taxon>Colletotrichum acutatum species complex</taxon>
    </lineage>
</organism>
<dbReference type="PROSITE" id="PS50088">
    <property type="entry name" value="ANK_REPEAT"/>
    <property type="match status" value="1"/>
</dbReference>
<gene>
    <name evidence="2" type="ORF">CMEL01_01444</name>
</gene>
<proteinExistence type="predicted"/>
<dbReference type="AlphaFoldDB" id="A0AAI9Y3R3"/>
<dbReference type="InterPro" id="IPR002110">
    <property type="entry name" value="Ankyrin_rpt"/>
</dbReference>